<proteinExistence type="predicted"/>
<sequence length="412" mass="45475">ENNGDYEPVGSVLVNEEAGERAFAGIDNDLRYHFNLPASLKPTDQLMVTFDANNLDNNGFDPQYGIEVYFNNELVQEEIIIYPENLDTDYTTPPFTLESVGAEVGPGYDNIITLKGINYNGDDGGNWMGIDYVQLDPIPQPVFPLAIGLDDDGWPAGDGGGINASFVQENGTINDLPGSPSSPEIARQADNDYYFAGVYTKTIVEDEWGDYDPVGIVPRNEEAAERAFAAEDNDLRYHFNLPATLEPTDEVTVSFDPFNLDESGADPRYGIEIYFNDVLVQEEIVIQPDDLGNKFTTEPFTLASVNAEMGPGPDNIVSLKGVNYNWDGGGNWMGIDYVQISHLEDMPPELPPEFLPSVVSNGQLTLSWTGSGNLEWAPEVTGPWKAVAPIPTSPYSENFSVADRRFYRIRRP</sequence>
<dbReference type="EMBL" id="UINC01046105">
    <property type="protein sequence ID" value="SVB53705.1"/>
    <property type="molecule type" value="Genomic_DNA"/>
</dbReference>
<evidence type="ECO:0000313" key="1">
    <source>
        <dbReference type="EMBL" id="SVB53705.1"/>
    </source>
</evidence>
<feature type="non-terminal residue" evidence="1">
    <location>
        <position position="1"/>
    </location>
</feature>
<protein>
    <submittedName>
        <fullName evidence="1">Uncharacterized protein</fullName>
    </submittedName>
</protein>
<accession>A0A382ETF9</accession>
<organism evidence="1">
    <name type="scientific">marine metagenome</name>
    <dbReference type="NCBI Taxonomy" id="408172"/>
    <lineage>
        <taxon>unclassified sequences</taxon>
        <taxon>metagenomes</taxon>
        <taxon>ecological metagenomes</taxon>
    </lineage>
</organism>
<dbReference type="AlphaFoldDB" id="A0A382ETF9"/>
<reference evidence="1" key="1">
    <citation type="submission" date="2018-05" db="EMBL/GenBank/DDBJ databases">
        <authorList>
            <person name="Lanie J.A."/>
            <person name="Ng W.-L."/>
            <person name="Kazmierczak K.M."/>
            <person name="Andrzejewski T.M."/>
            <person name="Davidsen T.M."/>
            <person name="Wayne K.J."/>
            <person name="Tettelin H."/>
            <person name="Glass J.I."/>
            <person name="Rusch D."/>
            <person name="Podicherti R."/>
            <person name="Tsui H.-C.T."/>
            <person name="Winkler M.E."/>
        </authorList>
    </citation>
    <scope>NUCLEOTIDE SEQUENCE</scope>
</reference>
<gene>
    <name evidence="1" type="ORF">METZ01_LOCUS206559</name>
</gene>
<name>A0A382ETF9_9ZZZZ</name>